<dbReference type="Proteomes" id="UP001373196">
    <property type="component" value="Unassembled WGS sequence"/>
</dbReference>
<name>A0AB35XZW8_9FIRM</name>
<reference evidence="2" key="1">
    <citation type="submission" date="2024-03" db="EMBL/GenBank/DDBJ databases">
        <authorList>
            <person name="Plomp N."/>
            <person name="Harmsen H.J."/>
        </authorList>
    </citation>
    <scope>NUCLEOTIDE SEQUENCE</scope>
    <source>
        <strain evidence="2">HTF-128</strain>
    </source>
</reference>
<dbReference type="EMBL" id="JBBFGL010000001">
    <property type="protein sequence ID" value="MEJ5194591.1"/>
    <property type="molecule type" value="Genomic_DNA"/>
</dbReference>
<feature type="chain" id="PRO_5044215243" description="DUF5105 domain-containing protein" evidence="1">
    <location>
        <begin position="26"/>
        <end position="181"/>
    </location>
</feature>
<evidence type="ECO:0000313" key="3">
    <source>
        <dbReference type="Proteomes" id="UP001373196"/>
    </source>
</evidence>
<dbReference type="PROSITE" id="PS51257">
    <property type="entry name" value="PROKAR_LIPOPROTEIN"/>
    <property type="match status" value="1"/>
</dbReference>
<protein>
    <recommendedName>
        <fullName evidence="4">DUF5105 domain-containing protein</fullName>
    </recommendedName>
</protein>
<proteinExistence type="predicted"/>
<evidence type="ECO:0000313" key="2">
    <source>
        <dbReference type="EMBL" id="MEJ5194591.1"/>
    </source>
</evidence>
<organism evidence="2 3">
    <name type="scientific">Faecalibacterium wellingii</name>
    <dbReference type="NCBI Taxonomy" id="2929491"/>
    <lineage>
        <taxon>Bacteria</taxon>
        <taxon>Bacillati</taxon>
        <taxon>Bacillota</taxon>
        <taxon>Clostridia</taxon>
        <taxon>Eubacteriales</taxon>
        <taxon>Oscillospiraceae</taxon>
        <taxon>Faecalibacterium</taxon>
    </lineage>
</organism>
<comment type="caution">
    <text evidence="2">The sequence shown here is derived from an EMBL/GenBank/DDBJ whole genome shotgun (WGS) entry which is preliminary data.</text>
</comment>
<evidence type="ECO:0008006" key="4">
    <source>
        <dbReference type="Google" id="ProtNLM"/>
    </source>
</evidence>
<sequence length="181" mass="19054">MKMFKRFAAALLAGVMVLAMLTACGGSGSGSPIAPGSDVEKAEAFYMDVYNAMLEAEYQNDTTLKAEAKKLLEDSLDDNGALKSGKKMTVTQESDNPFVQTAITILPADANGSTPLGFTSEQLTQAMAQKDAAIAELRGQVGSSMAMIKKCTTKMAVGAVTKGDKTYVAVAMTMDLSKVMQ</sequence>
<keyword evidence="1" id="KW-0732">Signal</keyword>
<evidence type="ECO:0000256" key="1">
    <source>
        <dbReference type="SAM" id="SignalP"/>
    </source>
</evidence>
<feature type="signal peptide" evidence="1">
    <location>
        <begin position="1"/>
        <end position="25"/>
    </location>
</feature>
<dbReference type="AlphaFoldDB" id="A0AB35XZW8"/>
<dbReference type="RefSeq" id="WP_339394414.1">
    <property type="nucleotide sequence ID" value="NZ_JBBFGL010000001.1"/>
</dbReference>
<accession>A0AB35XZW8</accession>
<gene>
    <name evidence="2" type="ORF">WF834_00110</name>
</gene>